<dbReference type="Pfam" id="PF00903">
    <property type="entry name" value="Glyoxalase"/>
    <property type="match status" value="1"/>
</dbReference>
<dbReference type="SUPFAM" id="SSF54593">
    <property type="entry name" value="Glyoxalase/Bleomycin resistance protein/Dihydroxybiphenyl dioxygenase"/>
    <property type="match status" value="1"/>
</dbReference>
<evidence type="ECO:0000259" key="1">
    <source>
        <dbReference type="PROSITE" id="PS51819"/>
    </source>
</evidence>
<feature type="domain" description="VOC" evidence="1">
    <location>
        <begin position="3"/>
        <end position="111"/>
    </location>
</feature>
<name>A0A4R1S6X4_HYDET</name>
<keyword evidence="2" id="KW-0456">Lyase</keyword>
<accession>A0A4R1S6X4</accession>
<evidence type="ECO:0000313" key="2">
    <source>
        <dbReference type="EMBL" id="TCL75105.1"/>
    </source>
</evidence>
<organism evidence="2 3">
    <name type="scientific">Hydrogenispora ethanolica</name>
    <dbReference type="NCBI Taxonomy" id="1082276"/>
    <lineage>
        <taxon>Bacteria</taxon>
        <taxon>Bacillati</taxon>
        <taxon>Bacillota</taxon>
        <taxon>Hydrogenispora</taxon>
    </lineage>
</organism>
<sequence>MKNYDNFLLPVADLRQGTEFYRDVLGLPVKFSFPGQGMTAFRVGDAEPAIILNAAPDAAPAIWFEVADVQQEHQRLTAGGVRFVKEPFRIRTGWAAEFLDPFGNRLGIADYRQ</sequence>
<dbReference type="InterPro" id="IPR029068">
    <property type="entry name" value="Glyas_Bleomycin-R_OHBP_Dase"/>
</dbReference>
<protein>
    <submittedName>
        <fullName evidence="2">Putative enzyme related to lactoylglutathione lyase</fullName>
    </submittedName>
</protein>
<gene>
    <name evidence="2" type="ORF">EDC14_100335</name>
</gene>
<dbReference type="Proteomes" id="UP000295008">
    <property type="component" value="Unassembled WGS sequence"/>
</dbReference>
<dbReference type="EMBL" id="SLUN01000003">
    <property type="protein sequence ID" value="TCL75105.1"/>
    <property type="molecule type" value="Genomic_DNA"/>
</dbReference>
<reference evidence="2 3" key="1">
    <citation type="submission" date="2019-03" db="EMBL/GenBank/DDBJ databases">
        <title>Genomic Encyclopedia of Type Strains, Phase IV (KMG-IV): sequencing the most valuable type-strain genomes for metagenomic binning, comparative biology and taxonomic classification.</title>
        <authorList>
            <person name="Goeker M."/>
        </authorList>
    </citation>
    <scope>NUCLEOTIDE SEQUENCE [LARGE SCALE GENOMIC DNA]</scope>
    <source>
        <strain evidence="2 3">LX-B</strain>
    </source>
</reference>
<dbReference type="InterPro" id="IPR004360">
    <property type="entry name" value="Glyas_Fos-R_dOase_dom"/>
</dbReference>
<dbReference type="OrthoDB" id="9804944at2"/>
<keyword evidence="3" id="KW-1185">Reference proteome</keyword>
<dbReference type="RefSeq" id="WP_132012795.1">
    <property type="nucleotide sequence ID" value="NZ_SLUN01000003.1"/>
</dbReference>
<dbReference type="PROSITE" id="PS51819">
    <property type="entry name" value="VOC"/>
    <property type="match status" value="1"/>
</dbReference>
<evidence type="ECO:0000313" key="3">
    <source>
        <dbReference type="Proteomes" id="UP000295008"/>
    </source>
</evidence>
<dbReference type="AlphaFoldDB" id="A0A4R1S6X4"/>
<comment type="caution">
    <text evidence="2">The sequence shown here is derived from an EMBL/GenBank/DDBJ whole genome shotgun (WGS) entry which is preliminary data.</text>
</comment>
<dbReference type="GO" id="GO:0016829">
    <property type="term" value="F:lyase activity"/>
    <property type="evidence" value="ECO:0007669"/>
    <property type="project" value="UniProtKB-KW"/>
</dbReference>
<dbReference type="Gene3D" id="3.10.180.10">
    <property type="entry name" value="2,3-Dihydroxybiphenyl 1,2-Dioxygenase, domain 1"/>
    <property type="match status" value="1"/>
</dbReference>
<dbReference type="InterPro" id="IPR037523">
    <property type="entry name" value="VOC_core"/>
</dbReference>
<proteinExistence type="predicted"/>